<proteinExistence type="predicted"/>
<dbReference type="AlphaFoldDB" id="B9XG71"/>
<keyword evidence="2" id="KW-1185">Reference proteome</keyword>
<sequence>MPYVFALKKKAKKPFNSRIQKVAEKSSATLTNRTNQFFL</sequence>
<evidence type="ECO:0000313" key="1">
    <source>
        <dbReference type="EMBL" id="EEF61233.1"/>
    </source>
</evidence>
<dbReference type="STRING" id="320771.Cflav_PD3950"/>
<protein>
    <submittedName>
        <fullName evidence="1">Uncharacterized protein</fullName>
    </submittedName>
</protein>
<name>B9XG71_PEDPL</name>
<organism evidence="1 2">
    <name type="scientific">Pedosphaera parvula (strain Ellin514)</name>
    <dbReference type="NCBI Taxonomy" id="320771"/>
    <lineage>
        <taxon>Bacteria</taxon>
        <taxon>Pseudomonadati</taxon>
        <taxon>Verrucomicrobiota</taxon>
        <taxon>Pedosphaerae</taxon>
        <taxon>Pedosphaerales</taxon>
        <taxon>Pedosphaeraceae</taxon>
        <taxon>Pedosphaera</taxon>
    </lineage>
</organism>
<reference evidence="1 2" key="1">
    <citation type="journal article" date="2011" name="J. Bacteriol.">
        <title>Genome sequence of 'Pedosphaera parvula' Ellin514, an aerobic Verrucomicrobial isolate from pasture soil.</title>
        <authorList>
            <person name="Kant R."/>
            <person name="van Passel M.W."/>
            <person name="Sangwan P."/>
            <person name="Palva A."/>
            <person name="Lucas S."/>
            <person name="Copeland A."/>
            <person name="Lapidus A."/>
            <person name="Glavina Del Rio T."/>
            <person name="Dalin E."/>
            <person name="Tice H."/>
            <person name="Bruce D."/>
            <person name="Goodwin L."/>
            <person name="Pitluck S."/>
            <person name="Chertkov O."/>
            <person name="Larimer F.W."/>
            <person name="Land M.L."/>
            <person name="Hauser L."/>
            <person name="Brettin T.S."/>
            <person name="Detter J.C."/>
            <person name="Han S."/>
            <person name="de Vos W.M."/>
            <person name="Janssen P.H."/>
            <person name="Smidt H."/>
        </authorList>
    </citation>
    <scope>NUCLEOTIDE SEQUENCE [LARGE SCALE GENOMIC DNA]</scope>
    <source>
        <strain evidence="1 2">Ellin514</strain>
    </source>
</reference>
<dbReference type="Proteomes" id="UP000003688">
    <property type="component" value="Unassembled WGS sequence"/>
</dbReference>
<accession>B9XG71</accession>
<dbReference type="EMBL" id="ABOX02000011">
    <property type="protein sequence ID" value="EEF61233.1"/>
    <property type="molecule type" value="Genomic_DNA"/>
</dbReference>
<comment type="caution">
    <text evidence="1">The sequence shown here is derived from an EMBL/GenBank/DDBJ whole genome shotgun (WGS) entry which is preliminary data.</text>
</comment>
<gene>
    <name evidence="1" type="ORF">Cflav_PD3950</name>
</gene>
<evidence type="ECO:0000313" key="2">
    <source>
        <dbReference type="Proteomes" id="UP000003688"/>
    </source>
</evidence>